<organism evidence="2 3">
    <name type="scientific">Candidatus Desantisbacteria bacterium CG_4_10_14_0_8_um_filter_48_22</name>
    <dbReference type="NCBI Taxonomy" id="1974543"/>
    <lineage>
        <taxon>Bacteria</taxon>
        <taxon>Candidatus Desantisiibacteriota</taxon>
    </lineage>
</organism>
<gene>
    <name evidence="2" type="ORF">COY52_01580</name>
</gene>
<evidence type="ECO:0000313" key="3">
    <source>
        <dbReference type="Proteomes" id="UP000229307"/>
    </source>
</evidence>
<feature type="chain" id="PRO_5014714752" description="DUF4136 domain-containing protein" evidence="1">
    <location>
        <begin position="22"/>
        <end position="211"/>
    </location>
</feature>
<dbReference type="PROSITE" id="PS51257">
    <property type="entry name" value="PROKAR_LIPOPROTEIN"/>
    <property type="match status" value="1"/>
</dbReference>
<proteinExistence type="predicted"/>
<comment type="caution">
    <text evidence="2">The sequence shown here is derived from an EMBL/GenBank/DDBJ whole genome shotgun (WGS) entry which is preliminary data.</text>
</comment>
<feature type="signal peptide" evidence="1">
    <location>
        <begin position="1"/>
        <end position="21"/>
    </location>
</feature>
<protein>
    <recommendedName>
        <fullName evidence="4">DUF4136 domain-containing protein</fullName>
    </recommendedName>
</protein>
<accession>A0A2M7SFG8</accession>
<evidence type="ECO:0008006" key="4">
    <source>
        <dbReference type="Google" id="ProtNLM"/>
    </source>
</evidence>
<dbReference type="Proteomes" id="UP000229307">
    <property type="component" value="Unassembled WGS sequence"/>
</dbReference>
<evidence type="ECO:0000256" key="1">
    <source>
        <dbReference type="SAM" id="SignalP"/>
    </source>
</evidence>
<sequence length="211" mass="24108">MKRKSLLKCFLFVCALGACFACQLLLPDLQGRAEAGNILITNFINLSGYSGDWDLENEIPGQITEELVRRYQEIPVFRKRSWKDRPEDLRKKFPGFMIITGEITDFGYNDNTMLVWPVMYKTTVATVEIKLDIITDEEIYTQTLNAEAKKDGFELQLFGPEESGEEKDELAGVKFGDAAFWNILPGKAIREAIDKCMKEVDVHLPKEQENN</sequence>
<reference evidence="3" key="1">
    <citation type="submission" date="2017-09" db="EMBL/GenBank/DDBJ databases">
        <title>Depth-based differentiation of microbial function through sediment-hosted aquifers and enrichment of novel symbionts in the deep terrestrial subsurface.</title>
        <authorList>
            <person name="Probst A.J."/>
            <person name="Ladd B."/>
            <person name="Jarett J.K."/>
            <person name="Geller-Mcgrath D.E."/>
            <person name="Sieber C.M.K."/>
            <person name="Emerson J.B."/>
            <person name="Anantharaman K."/>
            <person name="Thomas B.C."/>
            <person name="Malmstrom R."/>
            <person name="Stieglmeier M."/>
            <person name="Klingl A."/>
            <person name="Woyke T."/>
            <person name="Ryan C.M."/>
            <person name="Banfield J.F."/>
        </authorList>
    </citation>
    <scope>NUCLEOTIDE SEQUENCE [LARGE SCALE GENOMIC DNA]</scope>
</reference>
<dbReference type="EMBL" id="PFMR01000047">
    <property type="protein sequence ID" value="PIZ18033.1"/>
    <property type="molecule type" value="Genomic_DNA"/>
</dbReference>
<name>A0A2M7SFG8_9BACT</name>
<keyword evidence="1" id="KW-0732">Signal</keyword>
<dbReference type="AlphaFoldDB" id="A0A2M7SFG8"/>
<evidence type="ECO:0000313" key="2">
    <source>
        <dbReference type="EMBL" id="PIZ18033.1"/>
    </source>
</evidence>